<dbReference type="Proteomes" id="UP000483820">
    <property type="component" value="Chromosome I"/>
</dbReference>
<dbReference type="GO" id="GO:0005739">
    <property type="term" value="C:mitochondrion"/>
    <property type="evidence" value="ECO:0007669"/>
    <property type="project" value="TreeGrafter"/>
</dbReference>
<evidence type="ECO:0000313" key="2">
    <source>
        <dbReference type="EMBL" id="KAF1769158.1"/>
    </source>
</evidence>
<comment type="caution">
    <text evidence="2">The sequence shown here is derived from an EMBL/GenBank/DDBJ whole genome shotgun (WGS) entry which is preliminary data.</text>
</comment>
<dbReference type="GO" id="GO:0004493">
    <property type="term" value="F:methylmalonyl-CoA epimerase activity"/>
    <property type="evidence" value="ECO:0007669"/>
    <property type="project" value="TreeGrafter"/>
</dbReference>
<dbReference type="KEGG" id="crq:GCK72_000972"/>
<proteinExistence type="predicted"/>
<organism evidence="2 3">
    <name type="scientific">Caenorhabditis remanei</name>
    <name type="common">Caenorhabditis vulgaris</name>
    <dbReference type="NCBI Taxonomy" id="31234"/>
    <lineage>
        <taxon>Eukaryota</taxon>
        <taxon>Metazoa</taxon>
        <taxon>Ecdysozoa</taxon>
        <taxon>Nematoda</taxon>
        <taxon>Chromadorea</taxon>
        <taxon>Rhabditida</taxon>
        <taxon>Rhabditina</taxon>
        <taxon>Rhabditomorpha</taxon>
        <taxon>Rhabditoidea</taxon>
        <taxon>Rhabditidae</taxon>
        <taxon>Peloderinae</taxon>
        <taxon>Caenorhabditis</taxon>
    </lineage>
</organism>
<accession>A0A6A5HMN3</accession>
<evidence type="ECO:0000313" key="3">
    <source>
        <dbReference type="Proteomes" id="UP000483820"/>
    </source>
</evidence>
<sequence>MDHSEILYLSAFIDCDSPGEKTSGQPQPEHGVHTVFVELPNSNIELLHPFGEKSSIQAFPNKNKDGGMHHICIEVRNIQEAVSAVKSKEFGLSERRQR</sequence>
<dbReference type="PANTHER" id="PTHR43048">
    <property type="entry name" value="METHYLMALONYL-COA EPIMERASE"/>
    <property type="match status" value="1"/>
</dbReference>
<dbReference type="GO" id="GO:0046872">
    <property type="term" value="F:metal ion binding"/>
    <property type="evidence" value="ECO:0007669"/>
    <property type="project" value="UniProtKB-KW"/>
</dbReference>
<evidence type="ECO:0008006" key="4">
    <source>
        <dbReference type="Google" id="ProtNLM"/>
    </source>
</evidence>
<dbReference type="Pfam" id="PF13669">
    <property type="entry name" value="Glyoxalase_4"/>
    <property type="match status" value="1"/>
</dbReference>
<dbReference type="GO" id="GO:0046491">
    <property type="term" value="P:L-methylmalonyl-CoA metabolic process"/>
    <property type="evidence" value="ECO:0007669"/>
    <property type="project" value="TreeGrafter"/>
</dbReference>
<keyword evidence="1" id="KW-0479">Metal-binding</keyword>
<protein>
    <recommendedName>
        <fullName evidence="4">VOC domain-containing protein</fullName>
    </recommendedName>
</protein>
<dbReference type="CTD" id="78773211"/>
<evidence type="ECO:0000256" key="1">
    <source>
        <dbReference type="ARBA" id="ARBA00022723"/>
    </source>
</evidence>
<dbReference type="PANTHER" id="PTHR43048:SF3">
    <property type="entry name" value="METHYLMALONYL-COA EPIMERASE, MITOCHONDRIAL"/>
    <property type="match status" value="1"/>
</dbReference>
<dbReference type="InterPro" id="IPR051785">
    <property type="entry name" value="MMCE/EMCE_epimerase"/>
</dbReference>
<dbReference type="InterPro" id="IPR029068">
    <property type="entry name" value="Glyas_Bleomycin-R_OHBP_Dase"/>
</dbReference>
<gene>
    <name evidence="2" type="ORF">GCK72_000972</name>
</gene>
<name>A0A6A5HMN3_CAERE</name>
<reference evidence="2 3" key="1">
    <citation type="submission" date="2019-12" db="EMBL/GenBank/DDBJ databases">
        <title>Chromosome-level assembly of the Caenorhabditis remanei genome.</title>
        <authorList>
            <person name="Teterina A.A."/>
            <person name="Willis J.H."/>
            <person name="Phillips P.C."/>
        </authorList>
    </citation>
    <scope>NUCLEOTIDE SEQUENCE [LARGE SCALE GENOMIC DNA]</scope>
    <source>
        <strain evidence="2 3">PX506</strain>
        <tissue evidence="2">Whole organism</tissue>
    </source>
</reference>
<dbReference type="RefSeq" id="XP_053591427.1">
    <property type="nucleotide sequence ID" value="XM_053722782.1"/>
</dbReference>
<dbReference type="GeneID" id="78773211"/>
<dbReference type="SUPFAM" id="SSF54593">
    <property type="entry name" value="Glyoxalase/Bleomycin resistance protein/Dihydroxybiphenyl dioxygenase"/>
    <property type="match status" value="1"/>
</dbReference>
<dbReference type="Gene3D" id="3.10.180.10">
    <property type="entry name" value="2,3-Dihydroxybiphenyl 1,2-Dioxygenase, domain 1"/>
    <property type="match status" value="1"/>
</dbReference>
<dbReference type="EMBL" id="WUAV01000001">
    <property type="protein sequence ID" value="KAF1769158.1"/>
    <property type="molecule type" value="Genomic_DNA"/>
</dbReference>
<dbReference type="AlphaFoldDB" id="A0A6A5HMN3"/>